<gene>
    <name evidence="2" type="ORF">J2T07_000562</name>
</gene>
<reference evidence="2 3" key="1">
    <citation type="submission" date="2023-07" db="EMBL/GenBank/DDBJ databases">
        <title>Sorghum-associated microbial communities from plants grown in Nebraska, USA.</title>
        <authorList>
            <person name="Schachtman D."/>
        </authorList>
    </citation>
    <scope>NUCLEOTIDE SEQUENCE [LARGE SCALE GENOMIC DNA]</scope>
    <source>
        <strain evidence="2 3">CC60</strain>
    </source>
</reference>
<dbReference type="CDD" id="cd20301">
    <property type="entry name" value="cupin_ChrR"/>
    <property type="match status" value="1"/>
</dbReference>
<sequence>MTQHHLDSSTLIGYSAGALPRAFDVVVEAHLSICPACCEQLRVAQHIGGHLMSQQQGAALPAGAREAMLARLSEKEPVVPVPRPPELRRPSANTLPEPLWPYFGETYGDLRWRTIGPGVHHIRARDVQDGHLMLLRLAPGRSVPMHSHGGNELTMILQGAYDDSLGHFAPGDVADLDGDVEHQPVTSPGVPCVCVAATDLPLRFSGRLARMLQPLFKL</sequence>
<name>A0ABT9STS5_9GAMM</name>
<evidence type="ECO:0000313" key="3">
    <source>
        <dbReference type="Proteomes" id="UP001237737"/>
    </source>
</evidence>
<keyword evidence="3" id="KW-1185">Reference proteome</keyword>
<dbReference type="InterPro" id="IPR041916">
    <property type="entry name" value="Anti_sigma_zinc_sf"/>
</dbReference>
<dbReference type="SUPFAM" id="SSF51182">
    <property type="entry name" value="RmlC-like cupins"/>
    <property type="match status" value="1"/>
</dbReference>
<protein>
    <submittedName>
        <fullName evidence="2">Transcriptional regulator</fullName>
    </submittedName>
</protein>
<dbReference type="Pfam" id="PF12973">
    <property type="entry name" value="Cupin_7"/>
    <property type="match status" value="1"/>
</dbReference>
<comment type="caution">
    <text evidence="2">The sequence shown here is derived from an EMBL/GenBank/DDBJ whole genome shotgun (WGS) entry which is preliminary data.</text>
</comment>
<organism evidence="2 3">
    <name type="scientific">Luteibacter jiangsuensis</name>
    <dbReference type="NCBI Taxonomy" id="637577"/>
    <lineage>
        <taxon>Bacteria</taxon>
        <taxon>Pseudomonadati</taxon>
        <taxon>Pseudomonadota</taxon>
        <taxon>Gammaproteobacteria</taxon>
        <taxon>Lysobacterales</taxon>
        <taxon>Rhodanobacteraceae</taxon>
        <taxon>Luteibacter</taxon>
    </lineage>
</organism>
<dbReference type="EMBL" id="JAUSSK010000001">
    <property type="protein sequence ID" value="MDQ0008403.1"/>
    <property type="molecule type" value="Genomic_DNA"/>
</dbReference>
<dbReference type="InterPro" id="IPR014710">
    <property type="entry name" value="RmlC-like_jellyroll"/>
</dbReference>
<evidence type="ECO:0000259" key="1">
    <source>
        <dbReference type="Pfam" id="PF12973"/>
    </source>
</evidence>
<evidence type="ECO:0000313" key="2">
    <source>
        <dbReference type="EMBL" id="MDQ0008403.1"/>
    </source>
</evidence>
<dbReference type="InterPro" id="IPR012807">
    <property type="entry name" value="Anti-sigma_ChrR"/>
</dbReference>
<dbReference type="Proteomes" id="UP001237737">
    <property type="component" value="Unassembled WGS sequence"/>
</dbReference>
<dbReference type="NCBIfam" id="TIGR02451">
    <property type="entry name" value="anti_sig_ChrR"/>
    <property type="match status" value="1"/>
</dbReference>
<proteinExistence type="predicted"/>
<dbReference type="InterPro" id="IPR025979">
    <property type="entry name" value="ChrR-like_cupin_dom"/>
</dbReference>
<feature type="domain" description="ChrR-like cupin" evidence="1">
    <location>
        <begin position="108"/>
        <end position="196"/>
    </location>
</feature>
<dbReference type="Gene3D" id="2.60.120.10">
    <property type="entry name" value="Jelly Rolls"/>
    <property type="match status" value="1"/>
</dbReference>
<accession>A0ABT9STS5</accession>
<dbReference type="Gene3D" id="1.10.10.1320">
    <property type="entry name" value="Anti-sigma factor, zinc-finger domain"/>
    <property type="match status" value="1"/>
</dbReference>
<dbReference type="InterPro" id="IPR011051">
    <property type="entry name" value="RmlC_Cupin_sf"/>
</dbReference>